<dbReference type="FunFam" id="3.90.190.10:FF:000120">
    <property type="entry name" value="MAP kinase phosphatase, putative"/>
    <property type="match status" value="1"/>
</dbReference>
<keyword evidence="3" id="KW-0378">Hydrolase</keyword>
<feature type="domain" description="Tyrosine specific protein phosphatases" evidence="7">
    <location>
        <begin position="614"/>
        <end position="675"/>
    </location>
</feature>
<feature type="compositionally biased region" description="Basic and acidic residues" evidence="5">
    <location>
        <begin position="751"/>
        <end position="762"/>
    </location>
</feature>
<dbReference type="Gene3D" id="3.40.250.10">
    <property type="entry name" value="Rhodanese-like domain"/>
    <property type="match status" value="1"/>
</dbReference>
<reference evidence="8" key="1">
    <citation type="submission" date="2022-06" db="EMBL/GenBank/DDBJ databases">
        <authorList>
            <consortium name="SYNGENTA / RWTH Aachen University"/>
        </authorList>
    </citation>
    <scope>NUCLEOTIDE SEQUENCE</scope>
</reference>
<keyword evidence="9" id="KW-1185">Reference proteome</keyword>
<dbReference type="PROSITE" id="PS50056">
    <property type="entry name" value="TYR_PHOSPHATASE_2"/>
    <property type="match status" value="1"/>
</dbReference>
<feature type="region of interest" description="Disordered" evidence="5">
    <location>
        <begin position="399"/>
        <end position="418"/>
    </location>
</feature>
<protein>
    <recommendedName>
        <fullName evidence="2">protein-tyrosine-phosphatase</fullName>
        <ecNumber evidence="2">3.1.3.48</ecNumber>
    </recommendedName>
</protein>
<evidence type="ECO:0000313" key="9">
    <source>
        <dbReference type="Proteomes" id="UP001153365"/>
    </source>
</evidence>
<evidence type="ECO:0000256" key="2">
    <source>
        <dbReference type="ARBA" id="ARBA00013064"/>
    </source>
</evidence>
<dbReference type="CDD" id="cd14498">
    <property type="entry name" value="DSP"/>
    <property type="match status" value="1"/>
</dbReference>
<dbReference type="InterPro" id="IPR000340">
    <property type="entry name" value="Dual-sp_phosphatase_cat-dom"/>
</dbReference>
<feature type="compositionally biased region" description="Acidic residues" evidence="5">
    <location>
        <begin position="768"/>
        <end position="779"/>
    </location>
</feature>
<comment type="caution">
    <text evidence="8">The sequence shown here is derived from an EMBL/GenBank/DDBJ whole genome shotgun (WGS) entry which is preliminary data.</text>
</comment>
<evidence type="ECO:0000256" key="1">
    <source>
        <dbReference type="ARBA" id="ARBA00008601"/>
    </source>
</evidence>
<dbReference type="PANTHER" id="PTHR10159:SF530">
    <property type="entry name" value="DUAL SPECIFICITY PROTEIN PHOSPHATASE DDB_G0271350-RELATED"/>
    <property type="match status" value="1"/>
</dbReference>
<feature type="region of interest" description="Disordered" evidence="5">
    <location>
        <begin position="351"/>
        <end position="390"/>
    </location>
</feature>
<keyword evidence="4" id="KW-0904">Protein phosphatase</keyword>
<proteinExistence type="inferred from homology"/>
<feature type="region of interest" description="Disordered" evidence="5">
    <location>
        <begin position="74"/>
        <end position="94"/>
    </location>
</feature>
<dbReference type="GO" id="GO:0043409">
    <property type="term" value="P:negative regulation of MAPK cascade"/>
    <property type="evidence" value="ECO:0007669"/>
    <property type="project" value="TreeGrafter"/>
</dbReference>
<name>A0AAV0AZC9_PHAPC</name>
<dbReference type="EC" id="3.1.3.48" evidence="2"/>
<dbReference type="SUPFAM" id="SSF52799">
    <property type="entry name" value="(Phosphotyrosine protein) phosphatases II"/>
    <property type="match status" value="1"/>
</dbReference>
<dbReference type="PROSITE" id="PS50054">
    <property type="entry name" value="TYR_PHOSPHATASE_DUAL"/>
    <property type="match status" value="1"/>
</dbReference>
<sequence>MNFKRVSWNDSGSPSLSRSWFRRSTSSNLLQLSANLKDSTSSLLPPRLSKEEIESIEKLNVNFVYHQNPSISSPSLFRSSSNGSSSTSRSCRRASVINTKRRKSLKLLHLPQIRSSPGPLAVFPKDLTPSLTSGPESCNTAQPLAIDGKHLIELVENHRGMSAPLLVIDLRSLDAYLGPTGRLQGSINVNFPTLIIKRFRKGNQGNLQLNSFITTEAGKRYYAKLEKSYKADDSSSVLADLDICVIDDDLVEQSLANRSSENDGTGKVLLDVLSRLFMEKNRKTGLYYLSERFEEFATAFQASEWLVSCKQPETSKSTLAQQGSGTIEHSQTPSDAKIIRNSDSQSAALPQGLLRLRPSNPPRSLPSIEKDATPQMSPVSEGAKPSCSNIPDPCTVHVPNLGDDASEPRNQQTRVKPPKLRRIDTSDSLLATPRTGKGLDPKFSLAQIKTDALSLASSSSRPSLLASACHSFRSAQVLTAARPEFGDSATCGSNTQKSVPFSPMDRSGMIQEPSNLNKSLKDSFVAPSSISPAPTTHPEIAFGVSTIIPSFLYLGSEPSRETDFAQLKSLGVKRILNLALECSDEEQLIKDLYPFIEKYVQIPLRDFVEEVGVQKRIDEANMLLDDASLHSAPTYVHCKAGKSRSVTIVLAYLIHRYRWSLRQSYAHVSERRKGICPNIGFLAELMNFEERELGSKSHGVVGPSSAVRSFSHHFHPSTFSSFSSPVQATHRITDPRKNLRAGSMFIPSEPRGFEKSVDDKKGSKGSSNEDEGLEEEQDQECNGNNGRPYYQRHGGIRVRSVGIVKNDFRFGSSSIRSSDDVGS</sequence>
<accession>A0AAV0AZC9</accession>
<feature type="domain" description="Tyrosine-protein phosphatase" evidence="6">
    <location>
        <begin position="543"/>
        <end position="694"/>
    </location>
</feature>
<gene>
    <name evidence="8" type="ORF">PPACK8108_LOCUS9153</name>
</gene>
<dbReference type="InterPro" id="IPR036873">
    <property type="entry name" value="Rhodanese-like_dom_sf"/>
</dbReference>
<evidence type="ECO:0000259" key="6">
    <source>
        <dbReference type="PROSITE" id="PS50054"/>
    </source>
</evidence>
<evidence type="ECO:0000259" key="7">
    <source>
        <dbReference type="PROSITE" id="PS50056"/>
    </source>
</evidence>
<dbReference type="EMBL" id="CALTRL010001955">
    <property type="protein sequence ID" value="CAH7674243.1"/>
    <property type="molecule type" value="Genomic_DNA"/>
</dbReference>
<comment type="similarity">
    <text evidence="1">Belongs to the protein-tyrosine phosphatase family. Non-receptor class dual specificity subfamily.</text>
</comment>
<dbReference type="InterPro" id="IPR020422">
    <property type="entry name" value="TYR_PHOSPHATASE_DUAL_dom"/>
</dbReference>
<evidence type="ECO:0000313" key="8">
    <source>
        <dbReference type="EMBL" id="CAH7674243.1"/>
    </source>
</evidence>
<organism evidence="8 9">
    <name type="scientific">Phakopsora pachyrhizi</name>
    <name type="common">Asian soybean rust disease fungus</name>
    <dbReference type="NCBI Taxonomy" id="170000"/>
    <lineage>
        <taxon>Eukaryota</taxon>
        <taxon>Fungi</taxon>
        <taxon>Dikarya</taxon>
        <taxon>Basidiomycota</taxon>
        <taxon>Pucciniomycotina</taxon>
        <taxon>Pucciniomycetes</taxon>
        <taxon>Pucciniales</taxon>
        <taxon>Phakopsoraceae</taxon>
        <taxon>Phakopsora</taxon>
    </lineage>
</organism>
<dbReference type="SMART" id="SM00195">
    <property type="entry name" value="DSPc"/>
    <property type="match status" value="1"/>
</dbReference>
<dbReference type="GO" id="GO:0005737">
    <property type="term" value="C:cytoplasm"/>
    <property type="evidence" value="ECO:0007669"/>
    <property type="project" value="TreeGrafter"/>
</dbReference>
<dbReference type="Pfam" id="PF00782">
    <property type="entry name" value="DSPc"/>
    <property type="match status" value="1"/>
</dbReference>
<dbReference type="AlphaFoldDB" id="A0AAV0AZC9"/>
<dbReference type="Proteomes" id="UP001153365">
    <property type="component" value="Unassembled WGS sequence"/>
</dbReference>
<evidence type="ECO:0000256" key="3">
    <source>
        <dbReference type="ARBA" id="ARBA00022801"/>
    </source>
</evidence>
<feature type="region of interest" description="Disordered" evidence="5">
    <location>
        <begin position="742"/>
        <end position="795"/>
    </location>
</feature>
<dbReference type="InterPro" id="IPR000387">
    <property type="entry name" value="Tyr_Pase_dom"/>
</dbReference>
<evidence type="ECO:0000256" key="5">
    <source>
        <dbReference type="SAM" id="MobiDB-lite"/>
    </source>
</evidence>
<evidence type="ECO:0000256" key="4">
    <source>
        <dbReference type="ARBA" id="ARBA00022912"/>
    </source>
</evidence>
<dbReference type="Gene3D" id="3.90.190.10">
    <property type="entry name" value="Protein tyrosine phosphatase superfamily"/>
    <property type="match status" value="1"/>
</dbReference>
<dbReference type="GO" id="GO:0004725">
    <property type="term" value="F:protein tyrosine phosphatase activity"/>
    <property type="evidence" value="ECO:0007669"/>
    <property type="project" value="UniProtKB-EC"/>
</dbReference>
<dbReference type="SUPFAM" id="SSF52821">
    <property type="entry name" value="Rhodanese/Cell cycle control phosphatase"/>
    <property type="match status" value="1"/>
</dbReference>
<dbReference type="PANTHER" id="PTHR10159">
    <property type="entry name" value="DUAL SPECIFICITY PROTEIN PHOSPHATASE"/>
    <property type="match status" value="1"/>
</dbReference>
<dbReference type="InterPro" id="IPR029021">
    <property type="entry name" value="Prot-tyrosine_phosphatase-like"/>
</dbReference>